<dbReference type="Gene3D" id="3.90.1150.10">
    <property type="entry name" value="Aspartate Aminotransferase, domain 1"/>
    <property type="match status" value="1"/>
</dbReference>
<accession>A0A6P5HQP2</accession>
<name>A0A6P5HQP2_ANACO</name>
<dbReference type="Gene3D" id="3.40.640.10">
    <property type="entry name" value="Type I PLP-dependent aspartate aminotransferase-like (Major domain)"/>
    <property type="match status" value="1"/>
</dbReference>
<dbReference type="PANTHER" id="PTHR14237:SF88">
    <property type="entry name" value="PYRIDOXAL PHOSPHATE (PLP)-DEPENDENT TRANSFERASES SUPERFAMILY PROTEIN"/>
    <property type="match status" value="1"/>
</dbReference>
<dbReference type="InterPro" id="IPR015421">
    <property type="entry name" value="PyrdxlP-dep_Trfase_major"/>
</dbReference>
<dbReference type="Gramene" id="Aco024749.1.mrna1">
    <property type="protein sequence ID" value="Aco024749.1.mrna1.cds1"/>
    <property type="gene ID" value="Aco024749.1.path1"/>
</dbReference>
<feature type="compositionally biased region" description="Polar residues" evidence="1">
    <location>
        <begin position="444"/>
        <end position="467"/>
    </location>
</feature>
<feature type="region of interest" description="Disordered" evidence="1">
    <location>
        <begin position="433"/>
        <end position="484"/>
    </location>
</feature>
<feature type="region of interest" description="Disordered" evidence="1">
    <location>
        <begin position="13"/>
        <end position="40"/>
    </location>
</feature>
<evidence type="ECO:0000313" key="3">
    <source>
        <dbReference type="RefSeq" id="XP_020114963.1"/>
    </source>
</evidence>
<dbReference type="PANTHER" id="PTHR14237">
    <property type="entry name" value="MOLYBDOPTERIN COFACTOR SULFURASE MOSC"/>
    <property type="match status" value="1"/>
</dbReference>
<dbReference type="OrthoDB" id="10264306at2759"/>
<protein>
    <submittedName>
        <fullName evidence="3">Uncharacterized protein LOC109728840</fullName>
    </submittedName>
</protein>
<proteinExistence type="predicted"/>
<dbReference type="RefSeq" id="XP_020114963.1">
    <property type="nucleotide sequence ID" value="XM_020259374.1"/>
</dbReference>
<gene>
    <name evidence="3" type="primary">LOC109728840</name>
</gene>
<reference evidence="2" key="1">
    <citation type="journal article" date="2015" name="Nat. Genet.">
        <title>The pineapple genome and the evolution of CAM photosynthesis.</title>
        <authorList>
            <person name="Ming R."/>
            <person name="VanBuren R."/>
            <person name="Wai C.M."/>
            <person name="Tang H."/>
            <person name="Schatz M.C."/>
            <person name="Bowers J.E."/>
            <person name="Lyons E."/>
            <person name="Wang M.L."/>
            <person name="Chen J."/>
            <person name="Biggers E."/>
            <person name="Zhang J."/>
            <person name="Huang L."/>
            <person name="Zhang L."/>
            <person name="Miao W."/>
            <person name="Zhang J."/>
            <person name="Ye Z."/>
            <person name="Miao C."/>
            <person name="Lin Z."/>
            <person name="Wang H."/>
            <person name="Zhou H."/>
            <person name="Yim W.C."/>
            <person name="Priest H.D."/>
            <person name="Zheng C."/>
            <person name="Woodhouse M."/>
            <person name="Edger P.P."/>
            <person name="Guyot R."/>
            <person name="Guo H.B."/>
            <person name="Guo H."/>
            <person name="Zheng G."/>
            <person name="Singh R."/>
            <person name="Sharma A."/>
            <person name="Min X."/>
            <person name="Zheng Y."/>
            <person name="Lee H."/>
            <person name="Gurtowski J."/>
            <person name="Sedlazeck F.J."/>
            <person name="Harkess A."/>
            <person name="McKain M.R."/>
            <person name="Liao Z."/>
            <person name="Fang J."/>
            <person name="Liu J."/>
            <person name="Zhang X."/>
            <person name="Zhang Q."/>
            <person name="Hu W."/>
            <person name="Qin Y."/>
            <person name="Wang K."/>
            <person name="Chen L.Y."/>
            <person name="Shirley N."/>
            <person name="Lin Y.R."/>
            <person name="Liu L.Y."/>
            <person name="Hernandez A.G."/>
            <person name="Wright C.L."/>
            <person name="Bulone V."/>
            <person name="Tuskan G.A."/>
            <person name="Heath K."/>
            <person name="Zee F."/>
            <person name="Moore P.H."/>
            <person name="Sunkar R."/>
            <person name="Leebens-Mack J.H."/>
            <person name="Mockler T."/>
            <person name="Bennetzen J.L."/>
            <person name="Freeling M."/>
            <person name="Sankoff D."/>
            <person name="Paterson A.H."/>
            <person name="Zhu X."/>
            <person name="Yang X."/>
            <person name="Smith J.A."/>
            <person name="Cushman J.C."/>
            <person name="Paull R.E."/>
            <person name="Yu Q."/>
        </authorList>
    </citation>
    <scope>NUCLEOTIDE SEQUENCE [LARGE SCALE GENOMIC DNA]</scope>
    <source>
        <strain evidence="2">cv. F153</strain>
    </source>
</reference>
<keyword evidence="2" id="KW-1185">Reference proteome</keyword>
<dbReference type="SUPFAM" id="SSF53383">
    <property type="entry name" value="PLP-dependent transferases"/>
    <property type="match status" value="1"/>
</dbReference>
<reference evidence="3" key="2">
    <citation type="submission" date="2025-08" db="UniProtKB">
        <authorList>
            <consortium name="RefSeq"/>
        </authorList>
    </citation>
    <scope>IDENTIFICATION</scope>
    <source>
        <tissue evidence="3">Leaf</tissue>
    </source>
</reference>
<dbReference type="AlphaFoldDB" id="A0A6P5HQP2"/>
<dbReference type="InterPro" id="IPR015422">
    <property type="entry name" value="PyrdxlP-dep_Trfase_small"/>
</dbReference>
<dbReference type="GeneID" id="109728840"/>
<evidence type="ECO:0000256" key="1">
    <source>
        <dbReference type="SAM" id="MobiDB-lite"/>
    </source>
</evidence>
<evidence type="ECO:0000313" key="2">
    <source>
        <dbReference type="Proteomes" id="UP000515123"/>
    </source>
</evidence>
<organism evidence="2 3">
    <name type="scientific">Ananas comosus</name>
    <name type="common">Pineapple</name>
    <name type="synonym">Ananas ananas</name>
    <dbReference type="NCBI Taxonomy" id="4615"/>
    <lineage>
        <taxon>Eukaryota</taxon>
        <taxon>Viridiplantae</taxon>
        <taxon>Streptophyta</taxon>
        <taxon>Embryophyta</taxon>
        <taxon>Tracheophyta</taxon>
        <taxon>Spermatophyta</taxon>
        <taxon>Magnoliopsida</taxon>
        <taxon>Liliopsida</taxon>
        <taxon>Poales</taxon>
        <taxon>Bromeliaceae</taxon>
        <taxon>Bromelioideae</taxon>
        <taxon>Ananas</taxon>
    </lineage>
</organism>
<sequence>MLFFISKYLKRASKHGGKNNHREKQEPKKKRNNNNNKTSNMISVNMRNSPRACLPGCCPAPLWGLIGPCRRGSTAAAVVTAAATTITSARISRSNFAKSTTSSILASTLFTNHESLPPFADALMNFLAAFPQFEEAQQAEHIRKNEYHHLAHHVCLDYTGISLFSHAQMVNFCSLPSSSSGLSRPPPPLFSISFKYGSWESLLQHVSQEKDLESQIRRRIMGLLSITEADYFMVCTSNRTTAFKLLADSYPFHNNRKLLTVYDYESEAVTAMVESAQKRGARVASAAFTWPSLRIHSAQLRKDLMKKGRKKKHRGLFVFPLQSRMTGTRYPYLWMSLAKENGWHIALDACALGPKDLDTFGLSLIRPDFIICNFYKVFGENPSGFAALFIKKTSCQILEASEITSSIGIVRIVPARSVSQLRDDYSSAELEPQLNKFEEDDVENTSSFSGPISSKENRPSDNPLSSKEGNKRESSSEIVEEDGVNPAKIERGKEIIAGEDDDIVEEIECRGLDHADSLGLILISNRLRCITNWLLVALSKLRHPHAENGHSLVKIYGPRVKFDRGPALAFNLFDWKGEKVEPSLVQKLADRSNISLSCGFLENIWFSEKYEVDKDSVLEKRVSDKTAAGDHKKKESVPVGINVVNASLGFLTNFEDAYRLWAFIAKFLDADFVEKEKWRYMALNQKMIEV</sequence>
<dbReference type="Proteomes" id="UP000515123">
    <property type="component" value="Linkage group 24"/>
</dbReference>
<dbReference type="InterPro" id="IPR015424">
    <property type="entry name" value="PyrdxlP-dep_Trfase"/>
</dbReference>